<proteinExistence type="predicted"/>
<dbReference type="InterPro" id="IPR051537">
    <property type="entry name" value="DNA_Adenine_Mtase"/>
</dbReference>
<dbReference type="PANTHER" id="PTHR42933">
    <property type="entry name" value="SLR6095 PROTEIN"/>
    <property type="match status" value="1"/>
</dbReference>
<dbReference type="SUPFAM" id="SSF53335">
    <property type="entry name" value="S-adenosyl-L-methionine-dependent methyltransferases"/>
    <property type="match status" value="1"/>
</dbReference>
<dbReference type="GO" id="GO:0003677">
    <property type="term" value="F:DNA binding"/>
    <property type="evidence" value="ECO:0007669"/>
    <property type="project" value="InterPro"/>
</dbReference>
<reference evidence="8 9" key="1">
    <citation type="submission" date="2018-08" db="EMBL/GenBank/DDBJ databases">
        <title>A genome reference for cultivated species of the human gut microbiota.</title>
        <authorList>
            <person name="Zou Y."/>
            <person name="Xue W."/>
            <person name="Luo G."/>
        </authorList>
    </citation>
    <scope>NUCLEOTIDE SEQUENCE [LARGE SCALE GENOMIC DNA]</scope>
    <source>
        <strain evidence="8 9">AF36-1BH</strain>
    </source>
</reference>
<dbReference type="EMBL" id="QRPD01000019">
    <property type="protein sequence ID" value="RHL84325.1"/>
    <property type="molecule type" value="Genomic_DNA"/>
</dbReference>
<dbReference type="InterPro" id="IPR029063">
    <property type="entry name" value="SAM-dependent_MTases_sf"/>
</dbReference>
<evidence type="ECO:0000313" key="8">
    <source>
        <dbReference type="EMBL" id="RHL84325.1"/>
    </source>
</evidence>
<keyword evidence="3" id="KW-0808">Transferase</keyword>
<keyword evidence="2" id="KW-0489">Methyltransferase</keyword>
<dbReference type="AlphaFoldDB" id="A0A415MT84"/>
<dbReference type="GO" id="GO:0009307">
    <property type="term" value="P:DNA restriction-modification system"/>
    <property type="evidence" value="ECO:0007669"/>
    <property type="project" value="UniProtKB-KW"/>
</dbReference>
<dbReference type="Pfam" id="PF02384">
    <property type="entry name" value="N6_Mtase"/>
    <property type="match status" value="1"/>
</dbReference>
<evidence type="ECO:0000256" key="6">
    <source>
        <dbReference type="ARBA" id="ARBA00047942"/>
    </source>
</evidence>
<dbReference type="EC" id="2.1.1.72" evidence="1"/>
<evidence type="ECO:0000256" key="2">
    <source>
        <dbReference type="ARBA" id="ARBA00022603"/>
    </source>
</evidence>
<keyword evidence="5" id="KW-0680">Restriction system</keyword>
<dbReference type="InterPro" id="IPR003356">
    <property type="entry name" value="DNA_methylase_A-5"/>
</dbReference>
<name>A0A415MT84_9FIRM</name>
<dbReference type="GO" id="GO:0032259">
    <property type="term" value="P:methylation"/>
    <property type="evidence" value="ECO:0007669"/>
    <property type="project" value="UniProtKB-KW"/>
</dbReference>
<gene>
    <name evidence="8" type="ORF">DWZ98_15550</name>
</gene>
<evidence type="ECO:0000256" key="1">
    <source>
        <dbReference type="ARBA" id="ARBA00011900"/>
    </source>
</evidence>
<feature type="domain" description="DNA methylase adenine-specific" evidence="7">
    <location>
        <begin position="4"/>
        <end position="201"/>
    </location>
</feature>
<dbReference type="GO" id="GO:0008170">
    <property type="term" value="F:N-methyltransferase activity"/>
    <property type="evidence" value="ECO:0007669"/>
    <property type="project" value="InterPro"/>
</dbReference>
<evidence type="ECO:0000256" key="4">
    <source>
        <dbReference type="ARBA" id="ARBA00022691"/>
    </source>
</evidence>
<sequence length="346" mass="40288">MKTALISNPPYNMKWQVPEFAQLQPRFADCYIVPPESNANYAFILTGLEKHDRCVFLLPTSIMSSKLKEESAIRTWLIEKNLVEAVIVCPDNMFVSTSIGTCILLLDKNKKTATTEMVDLRRRCVEEVREQKGQYGSASHTNRTYKKTFKAITEETMNETISAIEERKNIQGFCKSVSIEKMKEDKYTLLAYHYIDIEETADVHRSYADIVNDINRITKEKNACKLTLNETIAKRLGFDIELYKQDQKEHELNDLLIQLGAEKLCKQDYFTTSKKKNEIRFENNSKEQLSSILVMILQNWKQHIYFLNQEENRYLAELRDALLPDLLSGKLQSYIKEEEHEQENGN</sequence>
<accession>A0A415MT84</accession>
<evidence type="ECO:0000256" key="3">
    <source>
        <dbReference type="ARBA" id="ARBA00022679"/>
    </source>
</evidence>
<protein>
    <recommendedName>
        <fullName evidence="1">site-specific DNA-methyltransferase (adenine-specific)</fullName>
        <ecNumber evidence="1">2.1.1.72</ecNumber>
    </recommendedName>
</protein>
<dbReference type="Proteomes" id="UP000283325">
    <property type="component" value="Unassembled WGS sequence"/>
</dbReference>
<dbReference type="RefSeq" id="WP_118427617.1">
    <property type="nucleotide sequence ID" value="NZ_QRPD01000019.1"/>
</dbReference>
<comment type="caution">
    <text evidence="8">The sequence shown here is derived from an EMBL/GenBank/DDBJ whole genome shotgun (WGS) entry which is preliminary data.</text>
</comment>
<dbReference type="PANTHER" id="PTHR42933:SF1">
    <property type="entry name" value="SITE-SPECIFIC DNA-METHYLTRANSFERASE (ADENINE-SPECIFIC)"/>
    <property type="match status" value="1"/>
</dbReference>
<organism evidence="8 9">
    <name type="scientific">Dorea formicigenerans</name>
    <dbReference type="NCBI Taxonomy" id="39486"/>
    <lineage>
        <taxon>Bacteria</taxon>
        <taxon>Bacillati</taxon>
        <taxon>Bacillota</taxon>
        <taxon>Clostridia</taxon>
        <taxon>Lachnospirales</taxon>
        <taxon>Lachnospiraceae</taxon>
        <taxon>Dorea</taxon>
    </lineage>
</organism>
<dbReference type="Gene3D" id="3.40.50.150">
    <property type="entry name" value="Vaccinia Virus protein VP39"/>
    <property type="match status" value="1"/>
</dbReference>
<keyword evidence="4" id="KW-0949">S-adenosyl-L-methionine</keyword>
<evidence type="ECO:0000256" key="5">
    <source>
        <dbReference type="ARBA" id="ARBA00022747"/>
    </source>
</evidence>
<evidence type="ECO:0000259" key="7">
    <source>
        <dbReference type="Pfam" id="PF02384"/>
    </source>
</evidence>
<evidence type="ECO:0000313" key="9">
    <source>
        <dbReference type="Proteomes" id="UP000283325"/>
    </source>
</evidence>
<comment type="catalytic activity">
    <reaction evidence="6">
        <text>a 2'-deoxyadenosine in DNA + S-adenosyl-L-methionine = an N(6)-methyl-2'-deoxyadenosine in DNA + S-adenosyl-L-homocysteine + H(+)</text>
        <dbReference type="Rhea" id="RHEA:15197"/>
        <dbReference type="Rhea" id="RHEA-COMP:12418"/>
        <dbReference type="Rhea" id="RHEA-COMP:12419"/>
        <dbReference type="ChEBI" id="CHEBI:15378"/>
        <dbReference type="ChEBI" id="CHEBI:57856"/>
        <dbReference type="ChEBI" id="CHEBI:59789"/>
        <dbReference type="ChEBI" id="CHEBI:90615"/>
        <dbReference type="ChEBI" id="CHEBI:90616"/>
        <dbReference type="EC" id="2.1.1.72"/>
    </reaction>
</comment>
<dbReference type="GO" id="GO:0009007">
    <property type="term" value="F:site-specific DNA-methyltransferase (adenine-specific) activity"/>
    <property type="evidence" value="ECO:0007669"/>
    <property type="project" value="UniProtKB-EC"/>
</dbReference>